<dbReference type="SMART" id="SM00233">
    <property type="entry name" value="PH"/>
    <property type="match status" value="1"/>
</dbReference>
<dbReference type="InterPro" id="IPR032675">
    <property type="entry name" value="LRR_dom_sf"/>
</dbReference>
<reference evidence="3" key="1">
    <citation type="submission" date="2021-05" db="EMBL/GenBank/DDBJ databases">
        <authorList>
            <person name="Alioto T."/>
            <person name="Alioto T."/>
            <person name="Gomez Garrido J."/>
        </authorList>
    </citation>
    <scope>NUCLEOTIDE SEQUENCE</scope>
</reference>
<dbReference type="SMART" id="SM00368">
    <property type="entry name" value="LRR_RI"/>
    <property type="match status" value="2"/>
</dbReference>
<feature type="compositionally biased region" description="Gly residues" evidence="1">
    <location>
        <begin position="255"/>
        <end position="269"/>
    </location>
</feature>
<proteinExistence type="predicted"/>
<feature type="region of interest" description="Disordered" evidence="1">
    <location>
        <begin position="216"/>
        <end position="242"/>
    </location>
</feature>
<dbReference type="EMBL" id="HBUF01241104">
    <property type="protein sequence ID" value="CAG6677003.1"/>
    <property type="molecule type" value="Transcribed_RNA"/>
</dbReference>
<evidence type="ECO:0000256" key="1">
    <source>
        <dbReference type="SAM" id="MobiDB-lite"/>
    </source>
</evidence>
<dbReference type="InterPro" id="IPR001849">
    <property type="entry name" value="PH_domain"/>
</dbReference>
<dbReference type="PANTHER" id="PTHR12904:SF23">
    <property type="entry name" value="PROTEIN ZER-1 HOMOLOG"/>
    <property type="match status" value="1"/>
</dbReference>
<dbReference type="SUPFAM" id="SSF50729">
    <property type="entry name" value="PH domain-like"/>
    <property type="match status" value="1"/>
</dbReference>
<evidence type="ECO:0000313" key="3">
    <source>
        <dbReference type="EMBL" id="CAG6677003.1"/>
    </source>
</evidence>
<dbReference type="Pfam" id="PF23066">
    <property type="entry name" value="PH_21"/>
    <property type="match status" value="1"/>
</dbReference>
<protein>
    <submittedName>
        <fullName evidence="3">C-Maf-inducing protein</fullName>
    </submittedName>
</protein>
<dbReference type="PANTHER" id="PTHR12904">
    <property type="match status" value="1"/>
</dbReference>
<dbReference type="SUPFAM" id="SSF52047">
    <property type="entry name" value="RNI-like"/>
    <property type="match status" value="1"/>
</dbReference>
<accession>A0A8D8SWA0</accession>
<organism evidence="3">
    <name type="scientific">Cacopsylla melanoneura</name>
    <dbReference type="NCBI Taxonomy" id="428564"/>
    <lineage>
        <taxon>Eukaryota</taxon>
        <taxon>Metazoa</taxon>
        <taxon>Ecdysozoa</taxon>
        <taxon>Arthropoda</taxon>
        <taxon>Hexapoda</taxon>
        <taxon>Insecta</taxon>
        <taxon>Pterygota</taxon>
        <taxon>Neoptera</taxon>
        <taxon>Paraneoptera</taxon>
        <taxon>Hemiptera</taxon>
        <taxon>Sternorrhyncha</taxon>
        <taxon>Psylloidea</taxon>
        <taxon>Psyllidae</taxon>
        <taxon>Psyllinae</taxon>
        <taxon>Cacopsylla</taxon>
    </lineage>
</organism>
<dbReference type="EMBL" id="HBUF01241105">
    <property type="protein sequence ID" value="CAG6677004.1"/>
    <property type="molecule type" value="Transcribed_RNA"/>
</dbReference>
<feature type="domain" description="PH" evidence="2">
    <location>
        <begin position="297"/>
        <end position="411"/>
    </location>
</feature>
<name>A0A8D8SWA0_9HEMI</name>
<evidence type="ECO:0000259" key="2">
    <source>
        <dbReference type="SMART" id="SM00233"/>
    </source>
</evidence>
<feature type="region of interest" description="Disordered" evidence="1">
    <location>
        <begin position="252"/>
        <end position="271"/>
    </location>
</feature>
<feature type="compositionally biased region" description="Low complexity" evidence="1">
    <location>
        <begin position="223"/>
        <end position="237"/>
    </location>
</feature>
<dbReference type="Gene3D" id="3.80.10.10">
    <property type="entry name" value="Ribonuclease Inhibitor"/>
    <property type="match status" value="1"/>
</dbReference>
<dbReference type="CDD" id="cd00821">
    <property type="entry name" value="PH"/>
    <property type="match status" value="1"/>
</dbReference>
<dbReference type="AlphaFoldDB" id="A0A8D8SWA0"/>
<dbReference type="InterPro" id="IPR051341">
    <property type="entry name" value="Zyg-11_UBL_adapter"/>
</dbReference>
<sequence>MSHYMLDKSISCDSPQLHLYNYHEPDIFGLACSGKHDEKRCRSHSVGCVPVETQAGGRDDASINSEEASTLRDVSDHFGDSSLENVNVLLNPGAAKDLSYPSNILIHCTSPEDLDLLQYNGGAPQNNKSTKQQRLYLKRRRRYSLQDYLYWGDSNAANQSLKSEVNNSNLLSEDKIGTPEENCSITTVNIKKLLEKRSSSLKEMSSVETENIDIDLLEETEGNNNNSTSVNKTKTSSHASRQQYKKNILQVASSGGAGGTGPPGCGGGTKPCPSHEELNSLTCTLPPPHIIEQKYEVIHEGDMYVLSVDREKTRVINKFLSIDYFRRWEKHHVILTDSCITAHCLSGCLKEKMIKYSSIDEVDIVDRLEGVHGYKFFIHLVIPKNSLIFQIKNAYSRDQWYTSILFKKKAYSVIQSIDACSDPGEILKLLKSLILSTNRLPLLDSNAAQLLANIATFVIQKKTTITHKEVWLREFIIIISPILDNHSPNYELCRFFSNYCLKYPASSVIWEHLTRVICRILKFNGDFSRTAHERQLVCDYVAAISKNVQLRSCLLHSFVLKAHGLNMECPHPRVLPNLVATCIARINSVPQPTEGYIPYITILRRVSEYDDWMPILADMLHPVPFKLEPLNDATFLSQMSPVIFKIGTHRRCSIHSTVLPIRPERTCWFDIYCDGFSKCRCRVWSSMLGNLLNCCCKNKAFLSRLIDKQLNMCYLLALLGEANVQCALCSMLELNLIQETPTQKYIVFLLQTNHRGKSMYLELVQKMRHLQHFQQKEGPLRLCFKQCSDEDLRQIFSIGSFGNLESLDLGFTHVTSSCADVIIKFPSLKYLNLWSTQFGDIGLRKISEHLTQLEVLNLCETPITDSGIVALCALKSLRVLNLNSTKLTEDMLETLKKQLPNLENCDVRYTDGW</sequence>
<dbReference type="InterPro" id="IPR056429">
    <property type="entry name" value="PH_CMIP"/>
</dbReference>